<evidence type="ECO:0000256" key="6">
    <source>
        <dbReference type="SAM" id="Phobius"/>
    </source>
</evidence>
<feature type="domain" description="Exostosin GT47" evidence="7">
    <location>
        <begin position="99"/>
        <end position="397"/>
    </location>
</feature>
<evidence type="ECO:0000313" key="9">
    <source>
        <dbReference type="Proteomes" id="UP001058974"/>
    </source>
</evidence>
<keyword evidence="3" id="KW-0808">Transferase</keyword>
<evidence type="ECO:0000256" key="1">
    <source>
        <dbReference type="ARBA" id="ARBA00004323"/>
    </source>
</evidence>
<keyword evidence="9" id="KW-1185">Reference proteome</keyword>
<dbReference type="Pfam" id="PF03016">
    <property type="entry name" value="Exostosin_GT47"/>
    <property type="match status" value="1"/>
</dbReference>
<evidence type="ECO:0000256" key="4">
    <source>
        <dbReference type="ARBA" id="ARBA00022968"/>
    </source>
</evidence>
<comment type="subcellular location">
    <subcellularLocation>
        <location evidence="1">Golgi apparatus membrane</location>
        <topology evidence="1">Single-pass type II membrane protein</topology>
    </subcellularLocation>
</comment>
<protein>
    <submittedName>
        <fullName evidence="8">Glucuronoxylan glucuronosyltransferase irx7</fullName>
    </submittedName>
</protein>
<accession>A0A9D4VUJ6</accession>
<evidence type="ECO:0000256" key="5">
    <source>
        <dbReference type="ARBA" id="ARBA00023034"/>
    </source>
</evidence>
<evidence type="ECO:0000259" key="7">
    <source>
        <dbReference type="Pfam" id="PF03016"/>
    </source>
</evidence>
<dbReference type="EMBL" id="JAMSHJ010000007">
    <property type="protein sequence ID" value="KAI5388996.1"/>
    <property type="molecule type" value="Genomic_DNA"/>
</dbReference>
<dbReference type="GO" id="GO:0010417">
    <property type="term" value="P:glucuronoxylan biosynthetic process"/>
    <property type="evidence" value="ECO:0007669"/>
    <property type="project" value="TreeGrafter"/>
</dbReference>
<keyword evidence="4" id="KW-0735">Signal-anchor</keyword>
<dbReference type="OrthoDB" id="1924787at2759"/>
<keyword evidence="6" id="KW-0472">Membrane</keyword>
<keyword evidence="5" id="KW-0333">Golgi apparatus</keyword>
<dbReference type="PANTHER" id="PTHR11062:SF229">
    <property type="entry name" value="GLUCURONOXYLAN GLUCURONOSYLTRANSFERASE IRX7-RELATED"/>
    <property type="match status" value="1"/>
</dbReference>
<dbReference type="Gramene" id="Psat07G0459300-T1">
    <property type="protein sequence ID" value="KAI5388996.1"/>
    <property type="gene ID" value="KIW84_074593"/>
</dbReference>
<keyword evidence="6" id="KW-1133">Transmembrane helix</keyword>
<dbReference type="InterPro" id="IPR004263">
    <property type="entry name" value="Exostosin"/>
</dbReference>
<comment type="similarity">
    <text evidence="2">Belongs to the glycosyltransferase 47 family.</text>
</comment>
<dbReference type="GO" id="GO:0016757">
    <property type="term" value="F:glycosyltransferase activity"/>
    <property type="evidence" value="ECO:0007669"/>
    <property type="project" value="UniProtKB-KW"/>
</dbReference>
<evidence type="ECO:0000313" key="8">
    <source>
        <dbReference type="EMBL" id="KAI5388996.1"/>
    </source>
</evidence>
<evidence type="ECO:0000256" key="3">
    <source>
        <dbReference type="ARBA" id="ARBA00022676"/>
    </source>
</evidence>
<keyword evidence="6" id="KW-0812">Transmembrane</keyword>
<sequence>MENHKKTSSKNNKGYYVKMKLMHKHGRPQQEKNNSFHKYFKWILWLSLSLYFFTSYLISNNNNNHHDHQPTHIIKSLSQSFSTNKTTSPPQQSHNTNIKNLKVFIYELPPKYNTNWLSNERCKTHLFASEVAIHRALLTSDVRTFDPYDADFFFVPVYVSCNFSTVNGFPAIGHARSLISSAVHLISSDYPFWNRSRGSDHVFVASHDFGSCFHTLEDVAMKDGVPEIMKKSIVLQTFGVTYDHPCQKVEHVVIPPFVSPGSIRNTMKSFPVNGRRDIWVFFRGKMEVHPKNVSGRFYSKKVRTVIWKKFNGDRRFFLQRRRFAGYQSEIARSVFCLCPLGWAPWSPRLVESVALGCVPVIIADGIRLPFPSAVKWSEISVMVAERDVWRLGEILENVAASNLSSIQRNLWDPRTRKALLFNGRVQEGDATWQVLHSLSKKVDRSYRSSRVSRQLDFDT</sequence>
<dbReference type="Proteomes" id="UP001058974">
    <property type="component" value="Chromosome 7"/>
</dbReference>
<dbReference type="GO" id="GO:0000139">
    <property type="term" value="C:Golgi membrane"/>
    <property type="evidence" value="ECO:0007669"/>
    <property type="project" value="UniProtKB-SubCell"/>
</dbReference>
<name>A0A9D4VUJ6_PEA</name>
<organism evidence="8 9">
    <name type="scientific">Pisum sativum</name>
    <name type="common">Garden pea</name>
    <name type="synonym">Lathyrus oleraceus</name>
    <dbReference type="NCBI Taxonomy" id="3888"/>
    <lineage>
        <taxon>Eukaryota</taxon>
        <taxon>Viridiplantae</taxon>
        <taxon>Streptophyta</taxon>
        <taxon>Embryophyta</taxon>
        <taxon>Tracheophyta</taxon>
        <taxon>Spermatophyta</taxon>
        <taxon>Magnoliopsida</taxon>
        <taxon>eudicotyledons</taxon>
        <taxon>Gunneridae</taxon>
        <taxon>Pentapetalae</taxon>
        <taxon>rosids</taxon>
        <taxon>fabids</taxon>
        <taxon>Fabales</taxon>
        <taxon>Fabaceae</taxon>
        <taxon>Papilionoideae</taxon>
        <taxon>50 kb inversion clade</taxon>
        <taxon>NPAAA clade</taxon>
        <taxon>Hologalegina</taxon>
        <taxon>IRL clade</taxon>
        <taxon>Fabeae</taxon>
        <taxon>Lathyrus</taxon>
    </lineage>
</organism>
<comment type="caution">
    <text evidence="8">The sequence shown here is derived from an EMBL/GenBank/DDBJ whole genome shotgun (WGS) entry which is preliminary data.</text>
</comment>
<gene>
    <name evidence="8" type="ORF">KIW84_074593</name>
</gene>
<feature type="transmembrane region" description="Helical" evidence="6">
    <location>
        <begin position="39"/>
        <end position="58"/>
    </location>
</feature>
<proteinExistence type="inferred from homology"/>
<reference evidence="8 9" key="1">
    <citation type="journal article" date="2022" name="Nat. Genet.">
        <title>Improved pea reference genome and pan-genome highlight genomic features and evolutionary characteristics.</title>
        <authorList>
            <person name="Yang T."/>
            <person name="Liu R."/>
            <person name="Luo Y."/>
            <person name="Hu S."/>
            <person name="Wang D."/>
            <person name="Wang C."/>
            <person name="Pandey M.K."/>
            <person name="Ge S."/>
            <person name="Xu Q."/>
            <person name="Li N."/>
            <person name="Li G."/>
            <person name="Huang Y."/>
            <person name="Saxena R.K."/>
            <person name="Ji Y."/>
            <person name="Li M."/>
            <person name="Yan X."/>
            <person name="He Y."/>
            <person name="Liu Y."/>
            <person name="Wang X."/>
            <person name="Xiang C."/>
            <person name="Varshney R.K."/>
            <person name="Ding H."/>
            <person name="Gao S."/>
            <person name="Zong X."/>
        </authorList>
    </citation>
    <scope>NUCLEOTIDE SEQUENCE [LARGE SCALE GENOMIC DNA]</scope>
    <source>
        <strain evidence="8 9">cv. Zhongwan 6</strain>
    </source>
</reference>
<dbReference type="InterPro" id="IPR040911">
    <property type="entry name" value="Exostosin_GT47"/>
</dbReference>
<evidence type="ECO:0000256" key="2">
    <source>
        <dbReference type="ARBA" id="ARBA00010271"/>
    </source>
</evidence>
<keyword evidence="3" id="KW-0328">Glycosyltransferase</keyword>
<dbReference type="AlphaFoldDB" id="A0A9D4VUJ6"/>
<dbReference type="PANTHER" id="PTHR11062">
    <property type="entry name" value="EXOSTOSIN HEPARAN SULFATE GLYCOSYLTRANSFERASE -RELATED"/>
    <property type="match status" value="1"/>
</dbReference>